<dbReference type="RefSeq" id="WP_156221875.1">
    <property type="nucleotide sequence ID" value="NZ_JAICDF010000003.1"/>
</dbReference>
<name>A0A7K1LCY3_9ACTN</name>
<dbReference type="Proteomes" id="UP000432015">
    <property type="component" value="Unassembled WGS sequence"/>
</dbReference>
<protein>
    <submittedName>
        <fullName evidence="1">Uncharacterized protein</fullName>
    </submittedName>
</protein>
<reference evidence="1 2" key="1">
    <citation type="submission" date="2019-11" db="EMBL/GenBank/DDBJ databases">
        <authorList>
            <person name="Cao P."/>
        </authorList>
    </citation>
    <scope>NUCLEOTIDE SEQUENCE [LARGE SCALE GENOMIC DNA]</scope>
    <source>
        <strain evidence="1 2">NEAU-AAG5</strain>
    </source>
</reference>
<evidence type="ECO:0000313" key="1">
    <source>
        <dbReference type="EMBL" id="MUN42291.1"/>
    </source>
</evidence>
<proteinExistence type="predicted"/>
<sequence length="102" mass="11507">MHRELVIGYLDALAPELEVYGWRCVPTYRPEVILVRQPLLRVYGEHGAVTMVNVMAVPGGRWGFHEAAYGWSGFLFPCEGDIKDAAKGIDRFLRGRCAEQRA</sequence>
<comment type="caution">
    <text evidence="1">The sequence shown here is derived from an EMBL/GenBank/DDBJ whole genome shotgun (WGS) entry which is preliminary data.</text>
</comment>
<accession>A0A7K1LCY3</accession>
<dbReference type="AlphaFoldDB" id="A0A7K1LCY3"/>
<dbReference type="EMBL" id="WOFH01000020">
    <property type="protein sequence ID" value="MUN42291.1"/>
    <property type="molecule type" value="Genomic_DNA"/>
</dbReference>
<gene>
    <name evidence="1" type="ORF">GNZ18_37745</name>
</gene>
<organism evidence="1 2">
    <name type="scientific">Actinomadura litoris</name>
    <dbReference type="NCBI Taxonomy" id="2678616"/>
    <lineage>
        <taxon>Bacteria</taxon>
        <taxon>Bacillati</taxon>
        <taxon>Actinomycetota</taxon>
        <taxon>Actinomycetes</taxon>
        <taxon>Streptosporangiales</taxon>
        <taxon>Thermomonosporaceae</taxon>
        <taxon>Actinomadura</taxon>
    </lineage>
</organism>
<evidence type="ECO:0000313" key="2">
    <source>
        <dbReference type="Proteomes" id="UP000432015"/>
    </source>
</evidence>
<keyword evidence="2" id="KW-1185">Reference proteome</keyword>